<name>A0A2N5N2T0_9BACL</name>
<evidence type="ECO:0000313" key="2">
    <source>
        <dbReference type="EMBL" id="PLT44629.1"/>
    </source>
</evidence>
<sequence length="51" mass="5761">MEAKYEQVQKLLAEKELESEILRALINTKTNSPASMNDSKSRNHSSGRGNR</sequence>
<proteinExistence type="predicted"/>
<feature type="compositionally biased region" description="Basic residues" evidence="1">
    <location>
        <begin position="42"/>
        <end position="51"/>
    </location>
</feature>
<accession>A0A2N5N2T0</accession>
<evidence type="ECO:0000313" key="3">
    <source>
        <dbReference type="Proteomes" id="UP000234789"/>
    </source>
</evidence>
<protein>
    <submittedName>
        <fullName evidence="2">Uncharacterized protein</fullName>
    </submittedName>
</protein>
<reference evidence="2 3" key="1">
    <citation type="submission" date="2017-05" db="EMBL/GenBank/DDBJ databases">
        <title>Functional genome analysis of Paenibacillus pasadenensis strain R16: insights on endophytic life style and antifungal activity.</title>
        <authorList>
            <person name="Passera A."/>
            <person name="Marcolungo L."/>
            <person name="Casati P."/>
            <person name="Brasca M."/>
            <person name="Quaglino F."/>
            <person name="Delledonne M."/>
        </authorList>
    </citation>
    <scope>NUCLEOTIDE SEQUENCE [LARGE SCALE GENOMIC DNA]</scope>
    <source>
        <strain evidence="2 3">R16</strain>
    </source>
</reference>
<dbReference type="Proteomes" id="UP000234789">
    <property type="component" value="Unassembled WGS sequence"/>
</dbReference>
<comment type="caution">
    <text evidence="2">The sequence shown here is derived from an EMBL/GenBank/DDBJ whole genome shotgun (WGS) entry which is preliminary data.</text>
</comment>
<feature type="compositionally biased region" description="Polar residues" evidence="1">
    <location>
        <begin position="27"/>
        <end position="41"/>
    </location>
</feature>
<evidence type="ECO:0000256" key="1">
    <source>
        <dbReference type="SAM" id="MobiDB-lite"/>
    </source>
</evidence>
<keyword evidence="3" id="KW-1185">Reference proteome</keyword>
<feature type="region of interest" description="Disordered" evidence="1">
    <location>
        <begin position="27"/>
        <end position="51"/>
    </location>
</feature>
<gene>
    <name evidence="2" type="ORF">B8V81_3060</name>
</gene>
<dbReference type="EMBL" id="NFEZ01000004">
    <property type="protein sequence ID" value="PLT44629.1"/>
    <property type="molecule type" value="Genomic_DNA"/>
</dbReference>
<dbReference type="AlphaFoldDB" id="A0A2N5N2T0"/>
<organism evidence="2 3">
    <name type="scientific">Paenibacillus pasadenensis</name>
    <dbReference type="NCBI Taxonomy" id="217090"/>
    <lineage>
        <taxon>Bacteria</taxon>
        <taxon>Bacillati</taxon>
        <taxon>Bacillota</taxon>
        <taxon>Bacilli</taxon>
        <taxon>Bacillales</taxon>
        <taxon>Paenibacillaceae</taxon>
        <taxon>Paenibacillus</taxon>
    </lineage>
</organism>